<accession>A0A443LZC9</accession>
<dbReference type="Proteomes" id="UP000288071">
    <property type="component" value="Unassembled WGS sequence"/>
</dbReference>
<comment type="caution">
    <text evidence="1">The sequence shown here is derived from an EMBL/GenBank/DDBJ whole genome shotgun (WGS) entry which is preliminary data.</text>
</comment>
<dbReference type="Gene3D" id="2.30.110.10">
    <property type="entry name" value="Electron Transport, Fmn-binding Protein, Chain A"/>
    <property type="match status" value="1"/>
</dbReference>
<dbReference type="AlphaFoldDB" id="A0A443LZC9"/>
<protein>
    <recommendedName>
        <fullName evidence="3">Pyridoxamine 5'-phosphate oxidase family protein</fullName>
    </recommendedName>
</protein>
<evidence type="ECO:0000313" key="2">
    <source>
        <dbReference type="Proteomes" id="UP000288071"/>
    </source>
</evidence>
<name>A0A443LZC9_9RHOB</name>
<reference evidence="1 2" key="2">
    <citation type="submission" date="2019-01" db="EMBL/GenBank/DDBJ databases">
        <title>Sinorhodobacter populi sp. nov. isolated from the symptomatic bark tissue of Populus euramericana canker.</title>
        <authorList>
            <person name="Xu G."/>
        </authorList>
    </citation>
    <scope>NUCLEOTIDE SEQUENCE [LARGE SCALE GENOMIC DNA]</scope>
    <source>
        <strain evidence="1 2">CGMCC 1.12963</strain>
    </source>
</reference>
<evidence type="ECO:0000313" key="1">
    <source>
        <dbReference type="EMBL" id="RWR54624.1"/>
    </source>
</evidence>
<sequence>MEHKDIAVDASLVRFLQRPVMILVGTVDPAARPEIGRGVGSIVRPEAGQIDLLVSRWQWPATIANVESAGRAAATFSRPADYETYQIKGRACLRVAGAAEAELAHAYCRDTLAALMELGIAPELVAHWHSVRDLAVVSLSVDEVFSQTPGPLAGQRIGGGA</sequence>
<dbReference type="InterPro" id="IPR012349">
    <property type="entry name" value="Split_barrel_FMN-bd"/>
</dbReference>
<keyword evidence="2" id="KW-1185">Reference proteome</keyword>
<proteinExistence type="predicted"/>
<reference evidence="2" key="1">
    <citation type="submission" date="2019-01" db="EMBL/GenBank/DDBJ databases">
        <title>Sinorhodobacter populi sp. nov. isolated from the symptomatic bark tissue of Populus euramericana canker.</title>
        <authorList>
            <person name="Li Y."/>
        </authorList>
    </citation>
    <scope>NUCLEOTIDE SEQUENCE [LARGE SCALE GENOMIC DNA]</scope>
    <source>
        <strain evidence="2">CGMCC 1.12963</strain>
    </source>
</reference>
<dbReference type="EMBL" id="SAVA01000001">
    <property type="protein sequence ID" value="RWR54624.1"/>
    <property type="molecule type" value="Genomic_DNA"/>
</dbReference>
<evidence type="ECO:0008006" key="3">
    <source>
        <dbReference type="Google" id="ProtNLM"/>
    </source>
</evidence>
<gene>
    <name evidence="1" type="ORF">EOW66_00715</name>
</gene>
<dbReference type="SUPFAM" id="SSF50475">
    <property type="entry name" value="FMN-binding split barrel"/>
    <property type="match status" value="1"/>
</dbReference>
<organism evidence="1 2">
    <name type="scientific">Paenirhodobacter huangdaonensis</name>
    <dbReference type="NCBI Taxonomy" id="2501515"/>
    <lineage>
        <taxon>Bacteria</taxon>
        <taxon>Pseudomonadati</taxon>
        <taxon>Pseudomonadota</taxon>
        <taxon>Alphaproteobacteria</taxon>
        <taxon>Rhodobacterales</taxon>
        <taxon>Rhodobacter group</taxon>
        <taxon>Paenirhodobacter</taxon>
    </lineage>
</organism>